<dbReference type="EMBL" id="BARW01009989">
    <property type="protein sequence ID" value="GAI86361.1"/>
    <property type="molecule type" value="Genomic_DNA"/>
</dbReference>
<feature type="non-terminal residue" evidence="1">
    <location>
        <position position="1"/>
    </location>
</feature>
<gene>
    <name evidence="1" type="ORF">S12H4_19864</name>
</gene>
<protein>
    <submittedName>
        <fullName evidence="1">Uncharacterized protein</fullName>
    </submittedName>
</protein>
<name>X1T4N3_9ZZZZ</name>
<accession>X1T4N3</accession>
<evidence type="ECO:0000313" key="1">
    <source>
        <dbReference type="EMBL" id="GAI86361.1"/>
    </source>
</evidence>
<dbReference type="AlphaFoldDB" id="X1T4N3"/>
<comment type="caution">
    <text evidence="1">The sequence shown here is derived from an EMBL/GenBank/DDBJ whole genome shotgun (WGS) entry which is preliminary data.</text>
</comment>
<proteinExistence type="predicted"/>
<organism evidence="1">
    <name type="scientific">marine sediment metagenome</name>
    <dbReference type="NCBI Taxonomy" id="412755"/>
    <lineage>
        <taxon>unclassified sequences</taxon>
        <taxon>metagenomes</taxon>
        <taxon>ecological metagenomes</taxon>
    </lineage>
</organism>
<sequence length="33" mass="3841">DAYDKHRPEVATWRGLVIDEIGELMDRLNELEG</sequence>
<reference evidence="1" key="1">
    <citation type="journal article" date="2014" name="Front. Microbiol.">
        <title>High frequency of phylogenetically diverse reductive dehalogenase-homologous genes in deep subseafloor sedimentary metagenomes.</title>
        <authorList>
            <person name="Kawai M."/>
            <person name="Futagami T."/>
            <person name="Toyoda A."/>
            <person name="Takaki Y."/>
            <person name="Nishi S."/>
            <person name="Hori S."/>
            <person name="Arai W."/>
            <person name="Tsubouchi T."/>
            <person name="Morono Y."/>
            <person name="Uchiyama I."/>
            <person name="Ito T."/>
            <person name="Fujiyama A."/>
            <person name="Inagaki F."/>
            <person name="Takami H."/>
        </authorList>
    </citation>
    <scope>NUCLEOTIDE SEQUENCE</scope>
    <source>
        <strain evidence="1">Expedition CK06-06</strain>
    </source>
</reference>